<reference evidence="2" key="2">
    <citation type="submission" date="2012-10" db="EMBL/GenBank/DDBJ databases">
        <authorList>
            <consortium name="The Broad Institute Genome Sequencing Platform"/>
            <consortium name="The Broad Institute Genome Sequencing Center for Infectious Disease"/>
            <person name="Cuomo C."/>
            <person name="Troemel E."/>
            <person name="Walker B."/>
            <person name="Young S.K."/>
            <person name="Zeng Q."/>
            <person name="Gargeya S."/>
            <person name="Fitzgerald M."/>
            <person name="Haas B."/>
            <person name="Abouelleil A."/>
            <person name="Alvarado L."/>
            <person name="Arachchi H.M."/>
            <person name="Berlin A.M."/>
            <person name="Chapman S.B."/>
            <person name="Goldberg J."/>
            <person name="Griggs A."/>
            <person name="Gujja S."/>
            <person name="Hansen M."/>
            <person name="Howarth C."/>
            <person name="Imamovic A."/>
            <person name="Larimer J."/>
            <person name="McCowan C."/>
            <person name="Murphy C."/>
            <person name="Neiman D."/>
            <person name="Pearson M."/>
            <person name="Priest M."/>
            <person name="Roberts A."/>
            <person name="Saif S."/>
            <person name="Shea T."/>
            <person name="Sisk P."/>
            <person name="Sykes S."/>
            <person name="Wortman J."/>
            <person name="Nusbaum C."/>
            <person name="Birren B."/>
        </authorList>
    </citation>
    <scope>NUCLEOTIDE SEQUENCE</scope>
    <source>
        <strain evidence="2">ERTm6</strain>
    </source>
</reference>
<organism evidence="1">
    <name type="scientific">Nematocida ausubeli (strain ATCC PRA-371 / ERTm2)</name>
    <name type="common">Nematode killer fungus</name>
    <dbReference type="NCBI Taxonomy" id="1913371"/>
    <lineage>
        <taxon>Eukaryota</taxon>
        <taxon>Fungi</taxon>
        <taxon>Fungi incertae sedis</taxon>
        <taxon>Microsporidia</taxon>
        <taxon>Nematocida</taxon>
    </lineage>
</organism>
<reference evidence="2 3" key="3">
    <citation type="journal article" date="2014" name="Genome Announc.">
        <title>Genome Sequence of the Microsporidian Species Nematocida sp1 Strain ERTm6 (ATCC PRA-372).</title>
        <authorList>
            <person name="Bakowski M.A."/>
            <person name="Priest M."/>
            <person name="Young S."/>
            <person name="Cuomo C.A."/>
            <person name="Troemel E.R."/>
        </authorList>
    </citation>
    <scope>NUCLEOTIDE SEQUENCE [LARGE SCALE GENOMIC DNA]</scope>
    <source>
        <strain evidence="2 3">ERTm6</strain>
    </source>
</reference>
<dbReference type="EMBL" id="JH604635">
    <property type="protein sequence ID" value="EHY65682.1"/>
    <property type="molecule type" value="Genomic_DNA"/>
</dbReference>
<dbReference type="Proteomes" id="UP000005622">
    <property type="component" value="Unassembled WGS sequence"/>
</dbReference>
<evidence type="ECO:0000313" key="1">
    <source>
        <dbReference type="EMBL" id="EHY65682.1"/>
    </source>
</evidence>
<protein>
    <submittedName>
        <fullName evidence="1">Uncharacterized protein</fullName>
    </submittedName>
</protein>
<evidence type="ECO:0000313" key="2">
    <source>
        <dbReference type="EMBL" id="KFG25348.1"/>
    </source>
</evidence>
<accession>A0A086IZN0</accession>
<dbReference type="EMBL" id="AKIJ01000005">
    <property type="protein sequence ID" value="KFG25348.1"/>
    <property type="molecule type" value="Genomic_DNA"/>
</dbReference>
<dbReference type="HOGENOM" id="CLU_197726_0_0_1"/>
<dbReference type="Proteomes" id="UP000054524">
    <property type="component" value="Unassembled WGS sequence"/>
</dbReference>
<name>H8ZC46_NEMA1</name>
<sequence>MQEIIKELAYIILNTEMCSELKPLGKIKKRKQGMIRILCDICNTQVNSVVFTKHLERCNKQQPAGARKNDSPESAVKE</sequence>
<proteinExistence type="predicted"/>
<accession>H8ZC46</accession>
<keyword evidence="3" id="KW-1185">Reference proteome</keyword>
<reference evidence="1" key="1">
    <citation type="submission" date="2011-03" db="EMBL/GenBank/DDBJ databases">
        <title>The Genome Sequence of Nematocida sp1 strain ERTm2.</title>
        <authorList>
            <consortium name="The Broad Institute Genome Sequencing Platform"/>
            <consortium name="The Broad Institute Genome Sequencing Center for Infectious Disease"/>
            <person name="Cuomo C."/>
            <person name="Troemel E."/>
            <person name="Young S.K."/>
            <person name="Zeng Q."/>
            <person name="Gargeya S."/>
            <person name="Fitzgerald M."/>
            <person name="Haas B."/>
            <person name="Abouelleil A."/>
            <person name="Alvarado L."/>
            <person name="Arachchi H.M."/>
            <person name="Berlin A."/>
            <person name="Brown A."/>
            <person name="Chapman S.B."/>
            <person name="Chen Z."/>
            <person name="Dunbar C."/>
            <person name="Freedman E."/>
            <person name="Gearin G."/>
            <person name="Gellesch M."/>
            <person name="Goldberg J."/>
            <person name="Griggs A."/>
            <person name="Gujja S."/>
            <person name="Heilman E.R."/>
            <person name="Heiman D."/>
            <person name="Howarth C."/>
            <person name="Larson L."/>
            <person name="Lui A."/>
            <person name="MacDonald P.J.P."/>
            <person name="Mehta T."/>
            <person name="Montmayeur A."/>
            <person name="Murphy C."/>
            <person name="Neiman D."/>
            <person name="Pearson M."/>
            <person name="Priest M."/>
            <person name="Roberts A."/>
            <person name="Saif S."/>
            <person name="Shea T."/>
            <person name="Shenoy N."/>
            <person name="Sisk P."/>
            <person name="Stolte C."/>
            <person name="Sykes S."/>
            <person name="White J."/>
            <person name="Yandava C."/>
            <person name="Wortman J."/>
            <person name="Nusbaum C."/>
            <person name="Birren B."/>
        </authorList>
    </citation>
    <scope>NUCLEOTIDE SEQUENCE</scope>
    <source>
        <strain evidence="1">ERTm2</strain>
    </source>
</reference>
<gene>
    <name evidence="1" type="ORF">NERG_01289</name>
    <name evidence="2" type="ORF">NESG_02120</name>
</gene>
<dbReference type="AlphaFoldDB" id="H8ZC46"/>
<evidence type="ECO:0000313" key="3">
    <source>
        <dbReference type="Proteomes" id="UP000054524"/>
    </source>
</evidence>